<comment type="similarity">
    <text evidence="2">Belongs to the VAMP-associated protein (VAP) (TC 9.B.17) family.</text>
</comment>
<evidence type="ECO:0000256" key="3">
    <source>
        <dbReference type="ARBA" id="ARBA00022692"/>
    </source>
</evidence>
<proteinExistence type="inferred from homology"/>
<keyword evidence="10" id="KW-1185">Reference proteome</keyword>
<dbReference type="GO" id="GO:0033149">
    <property type="term" value="F:FFAT motif binding"/>
    <property type="evidence" value="ECO:0007669"/>
    <property type="project" value="TreeGrafter"/>
</dbReference>
<accession>A0A8S1CR72</accession>
<dbReference type="PROSITE" id="PS50202">
    <property type="entry name" value="MSP"/>
    <property type="match status" value="1"/>
</dbReference>
<keyword evidence="4 7" id="KW-1133">Transmembrane helix</keyword>
<dbReference type="Gene3D" id="2.60.40.10">
    <property type="entry name" value="Immunoglobulins"/>
    <property type="match status" value="1"/>
</dbReference>
<evidence type="ECO:0000256" key="4">
    <source>
        <dbReference type="ARBA" id="ARBA00022989"/>
    </source>
</evidence>
<evidence type="ECO:0000256" key="7">
    <source>
        <dbReference type="SAM" id="Phobius"/>
    </source>
</evidence>
<dbReference type="InterPro" id="IPR016763">
    <property type="entry name" value="VAP"/>
</dbReference>
<dbReference type="InterPro" id="IPR008962">
    <property type="entry name" value="PapD-like_sf"/>
</dbReference>
<dbReference type="PANTHER" id="PTHR10809:SF6">
    <property type="entry name" value="AT11025P-RELATED"/>
    <property type="match status" value="1"/>
</dbReference>
<dbReference type="InterPro" id="IPR013783">
    <property type="entry name" value="Ig-like_fold"/>
</dbReference>
<evidence type="ECO:0000256" key="6">
    <source>
        <dbReference type="SAM" id="Coils"/>
    </source>
</evidence>
<evidence type="ECO:0000313" key="10">
    <source>
        <dbReference type="Proteomes" id="UP000494165"/>
    </source>
</evidence>
<keyword evidence="6" id="KW-0175">Coiled coil</keyword>
<reference evidence="9 10" key="1">
    <citation type="submission" date="2020-04" db="EMBL/GenBank/DDBJ databases">
        <authorList>
            <person name="Alioto T."/>
            <person name="Alioto T."/>
            <person name="Gomez Garrido J."/>
        </authorList>
    </citation>
    <scope>NUCLEOTIDE SEQUENCE [LARGE SCALE GENOMIC DNA]</scope>
</reference>
<comment type="subcellular location">
    <subcellularLocation>
        <location evidence="1">Membrane</location>
        <topology evidence="1">Single-pass type IV membrane protein</topology>
    </subcellularLocation>
</comment>
<feature type="domain" description="MSP" evidence="8">
    <location>
        <begin position="10"/>
        <end position="129"/>
    </location>
</feature>
<dbReference type="GO" id="GO:0005886">
    <property type="term" value="C:plasma membrane"/>
    <property type="evidence" value="ECO:0007669"/>
    <property type="project" value="TreeGrafter"/>
</dbReference>
<keyword evidence="5 7" id="KW-0472">Membrane</keyword>
<gene>
    <name evidence="9" type="ORF">CLODIP_2_CD04496</name>
</gene>
<sequence length="257" mass="28628">MFKGEKPEQVLQIDPSNELRFTGPFTSAVTSYITLKNPSEKKVCYKIKTTAPKQYCVRPNSGTLDPMSSVEIAVSLQPQQGDFPSSENYKHKFMVQTMFAPDGDYDSDQLWKEITPDKLMDSKLKCVFSSGSEVPANQDCVKEAPVQEKKVTKSNKIDDINHQVGTQAENELARAAAEVKTLREEESTLRQENLALKEEVLRLRKATRETREQSGDSAIGGGTANAQTLANMENNRVYLILGIFAVLFGILLGKFLL</sequence>
<keyword evidence="3 7" id="KW-0812">Transmembrane</keyword>
<evidence type="ECO:0000313" key="9">
    <source>
        <dbReference type="EMBL" id="CAB3370706.1"/>
    </source>
</evidence>
<evidence type="ECO:0000256" key="1">
    <source>
        <dbReference type="ARBA" id="ARBA00004211"/>
    </source>
</evidence>
<dbReference type="PANTHER" id="PTHR10809">
    <property type="entry name" value="VESICLE-ASSOCIATED MEMBRANE PROTEIN-ASSOCIATED PROTEIN"/>
    <property type="match status" value="1"/>
</dbReference>
<dbReference type="Pfam" id="PF00635">
    <property type="entry name" value="Motile_Sperm"/>
    <property type="match status" value="1"/>
</dbReference>
<dbReference type="SUPFAM" id="SSF49354">
    <property type="entry name" value="PapD-like"/>
    <property type="match status" value="1"/>
</dbReference>
<protein>
    <recommendedName>
        <fullName evidence="8">MSP domain-containing protein</fullName>
    </recommendedName>
</protein>
<organism evidence="9 10">
    <name type="scientific">Cloeon dipterum</name>
    <dbReference type="NCBI Taxonomy" id="197152"/>
    <lineage>
        <taxon>Eukaryota</taxon>
        <taxon>Metazoa</taxon>
        <taxon>Ecdysozoa</taxon>
        <taxon>Arthropoda</taxon>
        <taxon>Hexapoda</taxon>
        <taxon>Insecta</taxon>
        <taxon>Pterygota</taxon>
        <taxon>Palaeoptera</taxon>
        <taxon>Ephemeroptera</taxon>
        <taxon>Pisciforma</taxon>
        <taxon>Baetidae</taxon>
        <taxon>Cloeon</taxon>
    </lineage>
</organism>
<dbReference type="OrthoDB" id="264603at2759"/>
<dbReference type="AlphaFoldDB" id="A0A8S1CR72"/>
<dbReference type="InterPro" id="IPR000535">
    <property type="entry name" value="MSP_dom"/>
</dbReference>
<dbReference type="GO" id="GO:0005789">
    <property type="term" value="C:endoplasmic reticulum membrane"/>
    <property type="evidence" value="ECO:0007669"/>
    <property type="project" value="InterPro"/>
</dbReference>
<feature type="coiled-coil region" evidence="6">
    <location>
        <begin position="165"/>
        <end position="209"/>
    </location>
</feature>
<evidence type="ECO:0000259" key="8">
    <source>
        <dbReference type="PROSITE" id="PS50202"/>
    </source>
</evidence>
<evidence type="ECO:0000256" key="5">
    <source>
        <dbReference type="ARBA" id="ARBA00023136"/>
    </source>
</evidence>
<evidence type="ECO:0000256" key="2">
    <source>
        <dbReference type="ARBA" id="ARBA00008932"/>
    </source>
</evidence>
<dbReference type="GO" id="GO:0090158">
    <property type="term" value="P:endoplasmic reticulum membrane organization"/>
    <property type="evidence" value="ECO:0007669"/>
    <property type="project" value="TreeGrafter"/>
</dbReference>
<dbReference type="Proteomes" id="UP000494165">
    <property type="component" value="Unassembled WGS sequence"/>
</dbReference>
<feature type="transmembrane region" description="Helical" evidence="7">
    <location>
        <begin position="237"/>
        <end position="256"/>
    </location>
</feature>
<comment type="caution">
    <text evidence="9">The sequence shown here is derived from an EMBL/GenBank/DDBJ whole genome shotgun (WGS) entry which is preliminary data.</text>
</comment>
<dbReference type="GO" id="GO:0061817">
    <property type="term" value="P:endoplasmic reticulum-plasma membrane tethering"/>
    <property type="evidence" value="ECO:0007669"/>
    <property type="project" value="TreeGrafter"/>
</dbReference>
<dbReference type="PIRSF" id="PIRSF019693">
    <property type="entry name" value="VAMP-associated"/>
    <property type="match status" value="1"/>
</dbReference>
<name>A0A8S1CR72_9INSE</name>
<dbReference type="EMBL" id="CADEPI010000054">
    <property type="protein sequence ID" value="CAB3370706.1"/>
    <property type="molecule type" value="Genomic_DNA"/>
</dbReference>